<organism evidence="2 3">
    <name type="scientific">Araneus ventricosus</name>
    <name type="common">Orbweaver spider</name>
    <name type="synonym">Epeira ventricosa</name>
    <dbReference type="NCBI Taxonomy" id="182803"/>
    <lineage>
        <taxon>Eukaryota</taxon>
        <taxon>Metazoa</taxon>
        <taxon>Ecdysozoa</taxon>
        <taxon>Arthropoda</taxon>
        <taxon>Chelicerata</taxon>
        <taxon>Arachnida</taxon>
        <taxon>Araneae</taxon>
        <taxon>Araneomorphae</taxon>
        <taxon>Entelegynae</taxon>
        <taxon>Araneoidea</taxon>
        <taxon>Araneidae</taxon>
        <taxon>Araneus</taxon>
    </lineage>
</organism>
<reference evidence="2 3" key="1">
    <citation type="journal article" date="2019" name="Sci. Rep.">
        <title>Orb-weaving spider Araneus ventricosus genome elucidates the spidroin gene catalogue.</title>
        <authorList>
            <person name="Kono N."/>
            <person name="Nakamura H."/>
            <person name="Ohtoshi R."/>
            <person name="Moran D.A.P."/>
            <person name="Shinohara A."/>
            <person name="Yoshida Y."/>
            <person name="Fujiwara M."/>
            <person name="Mori M."/>
            <person name="Tomita M."/>
            <person name="Arakawa K."/>
        </authorList>
    </citation>
    <scope>NUCLEOTIDE SEQUENCE [LARGE SCALE GENOMIC DNA]</scope>
</reference>
<gene>
    <name evidence="2" type="ORF">AVEN_173283_1</name>
</gene>
<dbReference type="Proteomes" id="UP000499080">
    <property type="component" value="Unassembled WGS sequence"/>
</dbReference>
<dbReference type="EMBL" id="BGPR01142484">
    <property type="protein sequence ID" value="GBN70516.1"/>
    <property type="molecule type" value="Genomic_DNA"/>
</dbReference>
<proteinExistence type="predicted"/>
<protein>
    <submittedName>
        <fullName evidence="2">Uncharacterized protein</fullName>
    </submittedName>
</protein>
<comment type="caution">
    <text evidence="2">The sequence shown here is derived from an EMBL/GenBank/DDBJ whole genome shotgun (WGS) entry which is preliminary data.</text>
</comment>
<evidence type="ECO:0000313" key="3">
    <source>
        <dbReference type="Proteomes" id="UP000499080"/>
    </source>
</evidence>
<dbReference type="AlphaFoldDB" id="A0A4Y2R519"/>
<keyword evidence="3" id="KW-1185">Reference proteome</keyword>
<feature type="compositionally biased region" description="Basic and acidic residues" evidence="1">
    <location>
        <begin position="1"/>
        <end position="19"/>
    </location>
</feature>
<sequence>MLYEKGNQERCENVGERRGKPGTSENTDCKKFKGQGTENTCESRGNHNRKCCIVFVKRNRHQKILYEKGNKERLKMLWRKSKRLKRQSCMKGGNQEVRKCCILYYGKPGTSENTL</sequence>
<evidence type="ECO:0000256" key="1">
    <source>
        <dbReference type="SAM" id="MobiDB-lite"/>
    </source>
</evidence>
<accession>A0A4Y2R519</accession>
<evidence type="ECO:0000313" key="2">
    <source>
        <dbReference type="EMBL" id="GBN70516.1"/>
    </source>
</evidence>
<name>A0A4Y2R519_ARAVE</name>
<feature type="region of interest" description="Disordered" evidence="1">
    <location>
        <begin position="1"/>
        <end position="27"/>
    </location>
</feature>